<feature type="transmembrane region" description="Helical" evidence="7">
    <location>
        <begin position="257"/>
        <end position="275"/>
    </location>
</feature>
<proteinExistence type="inferred from homology"/>
<dbReference type="PROSITE" id="PS00994">
    <property type="entry name" value="FHIPEP"/>
    <property type="match status" value="1"/>
</dbReference>
<feature type="transmembrane region" description="Helical" evidence="7">
    <location>
        <begin position="84"/>
        <end position="104"/>
    </location>
</feature>
<evidence type="ECO:0000256" key="5">
    <source>
        <dbReference type="ARBA" id="ARBA00022989"/>
    </source>
</evidence>
<feature type="transmembrane region" description="Helical" evidence="7">
    <location>
        <begin position="318"/>
        <end position="336"/>
    </location>
</feature>
<dbReference type="NCBIfam" id="TIGR01398">
    <property type="entry name" value="FlhA"/>
    <property type="match status" value="1"/>
</dbReference>
<dbReference type="InterPro" id="IPR025505">
    <property type="entry name" value="FHIPEP_CS"/>
</dbReference>
<keyword evidence="7" id="KW-1006">Bacterial flagellum protein export</keyword>
<protein>
    <recommendedName>
        <fullName evidence="7">Flagellar biosynthesis protein FlhA</fullName>
    </recommendedName>
</protein>
<dbReference type="AlphaFoldDB" id="A0AAE4VJG4"/>
<dbReference type="EMBL" id="JARGYU010000001">
    <property type="protein sequence ID" value="MDZ5760926.1"/>
    <property type="molecule type" value="Genomic_DNA"/>
</dbReference>
<evidence type="ECO:0000313" key="8">
    <source>
        <dbReference type="EMBL" id="MDZ5760926.1"/>
    </source>
</evidence>
<dbReference type="PANTHER" id="PTHR30161">
    <property type="entry name" value="FLAGELLAR EXPORT PROTEIN, MEMBRANE FLHA SUBUNIT-RELATED"/>
    <property type="match status" value="1"/>
</dbReference>
<dbReference type="InterPro" id="IPR042193">
    <property type="entry name" value="FHIPEP_3"/>
</dbReference>
<dbReference type="PRINTS" id="PR00949">
    <property type="entry name" value="TYPE3IMAPROT"/>
</dbReference>
<dbReference type="InterPro" id="IPR042194">
    <property type="entry name" value="FHIPEP_1"/>
</dbReference>
<dbReference type="Pfam" id="PF00771">
    <property type="entry name" value="FHIPEP"/>
    <property type="match status" value="1"/>
</dbReference>
<comment type="function">
    <text evidence="7">Required for formation of the rod structure of the flagellar apparatus. Together with FliI and FliH, may constitute the export apparatus of flagellin.</text>
</comment>
<keyword evidence="8" id="KW-0966">Cell projection</keyword>
<reference evidence="8" key="1">
    <citation type="submission" date="2023-02" db="EMBL/GenBank/DDBJ databases">
        <title>Host association and intracellularity evolved multiple times independently in the Rickettsiales.</title>
        <authorList>
            <person name="Castelli M."/>
            <person name="Nardi T."/>
            <person name="Gammuto L."/>
            <person name="Bellinzona G."/>
            <person name="Sabaneyeva E."/>
            <person name="Potekhin A."/>
            <person name="Serra V."/>
            <person name="Petroni G."/>
            <person name="Sassera D."/>
        </authorList>
    </citation>
    <scope>NUCLEOTIDE SEQUENCE</scope>
    <source>
        <strain evidence="8">USBL-36I1</strain>
    </source>
</reference>
<organism evidence="8 9">
    <name type="scientific">Lyticum sinuosum</name>
    <dbReference type="NCBI Taxonomy" id="1332059"/>
    <lineage>
        <taxon>Bacteria</taxon>
        <taxon>Pseudomonadati</taxon>
        <taxon>Pseudomonadota</taxon>
        <taxon>Alphaproteobacteria</taxon>
        <taxon>Rickettsiales</taxon>
        <taxon>Lyticum</taxon>
    </lineage>
</organism>
<dbReference type="GO" id="GO:0005886">
    <property type="term" value="C:plasma membrane"/>
    <property type="evidence" value="ECO:0007669"/>
    <property type="project" value="UniProtKB-SubCell"/>
</dbReference>
<keyword evidence="7" id="KW-0653">Protein transport</keyword>
<dbReference type="InterPro" id="IPR001712">
    <property type="entry name" value="T3SS_FHIPEP"/>
</dbReference>
<evidence type="ECO:0000256" key="3">
    <source>
        <dbReference type="ARBA" id="ARBA00022475"/>
    </source>
</evidence>
<keyword evidence="6 7" id="KW-0472">Membrane</keyword>
<keyword evidence="5 7" id="KW-1133">Transmembrane helix</keyword>
<comment type="subcellular location">
    <subcellularLocation>
        <location evidence="1 7">Cell membrane</location>
        <topology evidence="1 7">Multi-pass membrane protein</topology>
    </subcellularLocation>
</comment>
<evidence type="ECO:0000256" key="2">
    <source>
        <dbReference type="ARBA" id="ARBA00008835"/>
    </source>
</evidence>
<keyword evidence="4 7" id="KW-0812">Transmembrane</keyword>
<feature type="transmembrane region" description="Helical" evidence="7">
    <location>
        <begin position="216"/>
        <end position="237"/>
    </location>
</feature>
<keyword evidence="9" id="KW-1185">Reference proteome</keyword>
<gene>
    <name evidence="7" type="primary">flhA</name>
    <name evidence="8" type="ORF">Lyticum_00082</name>
</gene>
<keyword evidence="3 7" id="KW-1003">Cell membrane</keyword>
<dbReference type="GO" id="GO:0009306">
    <property type="term" value="P:protein secretion"/>
    <property type="evidence" value="ECO:0007669"/>
    <property type="project" value="InterPro"/>
</dbReference>
<keyword evidence="7" id="KW-1005">Bacterial flagellum biogenesis</keyword>
<dbReference type="InterPro" id="IPR042196">
    <property type="entry name" value="FHIPEP_4"/>
</dbReference>
<keyword evidence="8" id="KW-0282">Flagellum</keyword>
<feature type="transmembrane region" description="Helical" evidence="7">
    <location>
        <begin position="295"/>
        <end position="312"/>
    </location>
</feature>
<keyword evidence="8" id="KW-0969">Cilium</keyword>
<dbReference type="GO" id="GO:0044780">
    <property type="term" value="P:bacterial-type flagellum assembly"/>
    <property type="evidence" value="ECO:0007669"/>
    <property type="project" value="InterPro"/>
</dbReference>
<evidence type="ECO:0000256" key="7">
    <source>
        <dbReference type="RuleBase" id="RU364093"/>
    </source>
</evidence>
<feature type="transmembrane region" description="Helical" evidence="7">
    <location>
        <begin position="124"/>
        <end position="147"/>
    </location>
</feature>
<accession>A0AAE4VJG4</accession>
<dbReference type="PIRSF" id="PIRSF005419">
    <property type="entry name" value="FlhA"/>
    <property type="match status" value="1"/>
</dbReference>
<keyword evidence="7" id="KW-0813">Transport</keyword>
<evidence type="ECO:0000256" key="4">
    <source>
        <dbReference type="ARBA" id="ARBA00022692"/>
    </source>
</evidence>
<feature type="transmembrane region" description="Helical" evidence="7">
    <location>
        <begin position="29"/>
        <end position="46"/>
    </location>
</feature>
<evidence type="ECO:0000256" key="6">
    <source>
        <dbReference type="ARBA" id="ARBA00023136"/>
    </source>
</evidence>
<comment type="similarity">
    <text evidence="2 7">Belongs to the FHIPEP (flagella/HR/invasion proteins export pore) family.</text>
</comment>
<name>A0AAE4VJG4_9RICK</name>
<evidence type="ECO:0000256" key="1">
    <source>
        <dbReference type="ARBA" id="ARBA00004651"/>
    </source>
</evidence>
<evidence type="ECO:0000313" key="9">
    <source>
        <dbReference type="Proteomes" id="UP001289135"/>
    </source>
</evidence>
<dbReference type="Gene3D" id="3.40.30.60">
    <property type="entry name" value="FHIPEP family, domain 1"/>
    <property type="match status" value="1"/>
</dbReference>
<dbReference type="PANTHER" id="PTHR30161:SF1">
    <property type="entry name" value="FLAGELLAR BIOSYNTHESIS PROTEIN FLHA-RELATED"/>
    <property type="match status" value="1"/>
</dbReference>
<dbReference type="Proteomes" id="UP001289135">
    <property type="component" value="Unassembled WGS sequence"/>
</dbReference>
<dbReference type="InterPro" id="IPR006301">
    <property type="entry name" value="FlhA"/>
</dbReference>
<dbReference type="Gene3D" id="1.10.8.540">
    <property type="entry name" value="FHIPEP family, domain 3"/>
    <property type="match status" value="1"/>
</dbReference>
<sequence length="709" mass="78720">MNNMNNKNLKDFFIFYANKLKSLNQYQQVFFATAILAIISVMLFPVPPFIMDILLCFSISISVLIMMTVLFIDKPLDFSSFPSLLLIVTMLRLALNVSTTRLILSNGHTGPGAAGHIVKAFGYFVMQGSFIIGSIIFIILTIINFVVITKGSGRIAEVAARFSLDAMPGKQMAIDADLSSGAIIEEEARKRRKKLEDESSFYGSMDGANKFVRGDAIAGLLITFVNFLGGMMIGVGQKDMTFSGALQSYTVLTIGDGLVSQIPALIISVAAGLLATKSGSDEPIDRVIIQQLVRYPNAIAVSSGLLMIFGLLVPGVPFIPFAIISSIGGIIYFVLFKKKDNISSSLENENTKKSDDNGEKSDNQQLIRSLQVDPIRIELGYSLLMLANSKLQDDVNFTDQIKKLRNRLAKELGFILPSVRITDNVDIEPKQYVIKIKDVACGTFHIEPNHLMLINTKRIPNITIPGIDTYEPAFGIPARWISIDFEEEAIFNNYTVVDPVTLLITHLAEVVKENISELLSYSDVQNLINGLSDDVRKLADSFIPTQISMIMMQRILQNLLNEGIAIRDIGTILEAISEIAHKNPGISRLVEHVRYRMSRHLCKAYANNDGYILVLAISAQWEQIFMDNIIGDGDDKSLAMPPSRLNDFILTVNREFENQARNGIIPVLLTSPHLRPFIRNIIERFRPSIVVMSQSEIHPKAKIKTVGRI</sequence>
<comment type="caution">
    <text evidence="8">The sequence shown here is derived from an EMBL/GenBank/DDBJ whole genome shotgun (WGS) entry which is preliminary data.</text>
</comment>
<feature type="transmembrane region" description="Helical" evidence="7">
    <location>
        <begin position="52"/>
        <end position="72"/>
    </location>
</feature>
<dbReference type="Gene3D" id="3.40.50.12790">
    <property type="entry name" value="FHIPEP family, domain 4"/>
    <property type="match status" value="1"/>
</dbReference>